<keyword evidence="1" id="KW-0677">Repeat</keyword>
<dbReference type="Pfam" id="PF12796">
    <property type="entry name" value="Ank_2"/>
    <property type="match status" value="2"/>
</dbReference>
<reference evidence="6" key="1">
    <citation type="submission" date="2018-04" db="EMBL/GenBank/DDBJ databases">
        <authorList>
            <person name="Cornet L."/>
        </authorList>
    </citation>
    <scope>NUCLEOTIDE SEQUENCE [LARGE SCALE GENOMIC DNA]</scope>
</reference>
<feature type="region of interest" description="Disordered" evidence="4">
    <location>
        <begin position="292"/>
        <end position="327"/>
    </location>
</feature>
<feature type="compositionally biased region" description="Polar residues" evidence="4">
    <location>
        <begin position="17"/>
        <end position="53"/>
    </location>
</feature>
<evidence type="ECO:0000256" key="1">
    <source>
        <dbReference type="ARBA" id="ARBA00022737"/>
    </source>
</evidence>
<dbReference type="SUPFAM" id="SSF48403">
    <property type="entry name" value="Ankyrin repeat"/>
    <property type="match status" value="1"/>
</dbReference>
<dbReference type="PROSITE" id="PS50088">
    <property type="entry name" value="ANK_REPEAT"/>
    <property type="match status" value="3"/>
</dbReference>
<evidence type="ECO:0000313" key="6">
    <source>
        <dbReference type="Proteomes" id="UP000249354"/>
    </source>
</evidence>
<dbReference type="PROSITE" id="PS50297">
    <property type="entry name" value="ANK_REP_REGION"/>
    <property type="match status" value="3"/>
</dbReference>
<evidence type="ECO:0000313" key="5">
    <source>
        <dbReference type="EMBL" id="PZO17888.1"/>
    </source>
</evidence>
<proteinExistence type="predicted"/>
<dbReference type="SMART" id="SM00248">
    <property type="entry name" value="ANK"/>
    <property type="match status" value="7"/>
</dbReference>
<reference evidence="5 6" key="2">
    <citation type="submission" date="2018-06" db="EMBL/GenBank/DDBJ databases">
        <title>Metagenomic assembly of (sub)arctic Cyanobacteria and their associated microbiome from non-axenic cultures.</title>
        <authorList>
            <person name="Baurain D."/>
        </authorList>
    </citation>
    <scope>NUCLEOTIDE SEQUENCE [LARGE SCALE GENOMIC DNA]</scope>
    <source>
        <strain evidence="5">ULC129bin1</strain>
    </source>
</reference>
<keyword evidence="2 3" id="KW-0040">ANK repeat</keyword>
<feature type="repeat" description="ANK" evidence="3">
    <location>
        <begin position="655"/>
        <end position="687"/>
    </location>
</feature>
<accession>A0A2W4WFE2</accession>
<feature type="compositionally biased region" description="Basic and acidic residues" evidence="4">
    <location>
        <begin position="299"/>
        <end position="327"/>
    </location>
</feature>
<dbReference type="InterPro" id="IPR036770">
    <property type="entry name" value="Ankyrin_rpt-contain_sf"/>
</dbReference>
<protein>
    <submittedName>
        <fullName evidence="5">Uncharacterized protein</fullName>
    </submittedName>
</protein>
<feature type="compositionally biased region" description="Low complexity" evidence="4">
    <location>
        <begin position="210"/>
        <end position="220"/>
    </location>
</feature>
<evidence type="ECO:0000256" key="2">
    <source>
        <dbReference type="ARBA" id="ARBA00023043"/>
    </source>
</evidence>
<organism evidence="5 6">
    <name type="scientific">Leptolyngbya foveolarum</name>
    <dbReference type="NCBI Taxonomy" id="47253"/>
    <lineage>
        <taxon>Bacteria</taxon>
        <taxon>Bacillati</taxon>
        <taxon>Cyanobacteriota</taxon>
        <taxon>Cyanophyceae</taxon>
        <taxon>Leptolyngbyales</taxon>
        <taxon>Leptolyngbyaceae</taxon>
        <taxon>Leptolyngbya group</taxon>
        <taxon>Leptolyngbya</taxon>
    </lineage>
</organism>
<feature type="repeat" description="ANK" evidence="3">
    <location>
        <begin position="454"/>
        <end position="486"/>
    </location>
</feature>
<dbReference type="PANTHER" id="PTHR24198:SF165">
    <property type="entry name" value="ANKYRIN REPEAT-CONTAINING PROTEIN-RELATED"/>
    <property type="match status" value="1"/>
</dbReference>
<sequence>MEDLLEELLNVLAPPSGTGSTHQKVSSTKQLTLSNGAAAQKTQRNGLLASQKTAPEAARKATERMSQKTARQSDQKSDQDISDSAVNNGSSTLMMVASLSNSAIDQLLKTAQSLDISADNSRDIAIESLLFDAGVAVPEGVGHQVFSTKDRQAHPATFEIAEADASQDSQVLEDREAEIDESVISAFDIGDFEEDAHATEEVEANELTAAAAGTGSSSSDFDPDDLELDPPNLEALGFGSAKDTEERSEENFYDADDRSETASVSLNELVGATEQNFLARWFKRLVGASAAGPEASELSEPRLFESDYSQRETQSKSAANHDAENFDIREDEASEAVDAAVEAIAEPSNDLFVTVDEVAERSPDEPLNPLSTEQLFELNIFDLDDFESDAASKDGFDEDGFDEDSLLEPLGEKAWLSEADNANESLYAAAKAGDRSGVWAALAANASVNALSLTQRTALSTAVELGHVPVVKMLLEMCADPNLPDVANGSPVRYPLMVAATEAAEPVRDELLRLLLASGAKVNQANVMGQTALMGAAEHGHVDAMRRLIEANADLDAQDLLGQTAMLRAKGRGHNGAIALLQESSMARERAIAFLKAVTQGNLTAVEQWLAAGISANTQVARMSGLTQAAARGEVAIAKRLIEAGADINYQFYKTDPTPLFHAAYRGQLEMVALLLEAGASPRLSSGYPIGALDYAEIGQQKTGDAAAFEPIVALLATLARR</sequence>
<dbReference type="InterPro" id="IPR002110">
    <property type="entry name" value="Ankyrin_rpt"/>
</dbReference>
<comment type="caution">
    <text evidence="5">The sequence shown here is derived from an EMBL/GenBank/DDBJ whole genome shotgun (WGS) entry which is preliminary data.</text>
</comment>
<gene>
    <name evidence="5" type="ORF">DCF25_10605</name>
</gene>
<feature type="region of interest" description="Disordered" evidence="4">
    <location>
        <begin position="210"/>
        <end position="260"/>
    </location>
</feature>
<feature type="region of interest" description="Disordered" evidence="4">
    <location>
        <begin position="9"/>
        <end position="86"/>
    </location>
</feature>
<dbReference type="AlphaFoldDB" id="A0A2W4WFE2"/>
<dbReference type="PANTHER" id="PTHR24198">
    <property type="entry name" value="ANKYRIN REPEAT AND PROTEIN KINASE DOMAIN-CONTAINING PROTEIN"/>
    <property type="match status" value="1"/>
</dbReference>
<name>A0A2W4WFE2_9CYAN</name>
<dbReference type="Pfam" id="PF00023">
    <property type="entry name" value="Ank"/>
    <property type="match status" value="1"/>
</dbReference>
<evidence type="ECO:0000256" key="3">
    <source>
        <dbReference type="PROSITE-ProRule" id="PRU00023"/>
    </source>
</evidence>
<feature type="repeat" description="ANK" evidence="3">
    <location>
        <begin position="528"/>
        <end position="560"/>
    </location>
</feature>
<dbReference type="Gene3D" id="1.25.40.20">
    <property type="entry name" value="Ankyrin repeat-containing domain"/>
    <property type="match status" value="2"/>
</dbReference>
<dbReference type="PRINTS" id="PR01415">
    <property type="entry name" value="ANKYRIN"/>
</dbReference>
<evidence type="ECO:0000256" key="4">
    <source>
        <dbReference type="SAM" id="MobiDB-lite"/>
    </source>
</evidence>
<dbReference type="EMBL" id="QBMC01000062">
    <property type="protein sequence ID" value="PZO17888.1"/>
    <property type="molecule type" value="Genomic_DNA"/>
</dbReference>
<feature type="compositionally biased region" description="Basic and acidic residues" evidence="4">
    <location>
        <begin position="57"/>
        <end position="79"/>
    </location>
</feature>
<dbReference type="Proteomes" id="UP000249354">
    <property type="component" value="Unassembled WGS sequence"/>
</dbReference>